<dbReference type="InterPro" id="IPR006016">
    <property type="entry name" value="UspA"/>
</dbReference>
<dbReference type="InterPro" id="IPR014729">
    <property type="entry name" value="Rossmann-like_a/b/a_fold"/>
</dbReference>
<dbReference type="PRINTS" id="PR01438">
    <property type="entry name" value="UNVRSLSTRESS"/>
</dbReference>
<comment type="similarity">
    <text evidence="1 2">Belongs to the universal stress protein A family.</text>
</comment>
<evidence type="ECO:0000256" key="1">
    <source>
        <dbReference type="ARBA" id="ARBA00008791"/>
    </source>
</evidence>
<evidence type="ECO:0000313" key="5">
    <source>
        <dbReference type="Proteomes" id="UP000281647"/>
    </source>
</evidence>
<dbReference type="RefSeq" id="WP_128628484.1">
    <property type="nucleotide sequence ID" value="NZ_RKST01000034.1"/>
</dbReference>
<dbReference type="SUPFAM" id="SSF52402">
    <property type="entry name" value="Adenine nucleotide alpha hydrolases-like"/>
    <property type="match status" value="1"/>
</dbReference>
<organism evidence="4 5">
    <name type="scientific">Borborobacter arsenicus</name>
    <dbReference type="NCBI Taxonomy" id="1851146"/>
    <lineage>
        <taxon>Bacteria</taxon>
        <taxon>Pseudomonadati</taxon>
        <taxon>Pseudomonadota</taxon>
        <taxon>Alphaproteobacteria</taxon>
        <taxon>Hyphomicrobiales</taxon>
        <taxon>Phyllobacteriaceae</taxon>
        <taxon>Borborobacter</taxon>
    </lineage>
</organism>
<keyword evidence="5" id="KW-1185">Reference proteome</keyword>
<dbReference type="EMBL" id="RKST01000034">
    <property type="protein sequence ID" value="RUM95628.1"/>
    <property type="molecule type" value="Genomic_DNA"/>
</dbReference>
<keyword evidence="2" id="KW-0963">Cytoplasm</keyword>
<dbReference type="Pfam" id="PF00582">
    <property type="entry name" value="Usp"/>
    <property type="match status" value="1"/>
</dbReference>
<gene>
    <name evidence="4" type="ORF">EET67_21930</name>
</gene>
<accession>A0A432V0K5</accession>
<evidence type="ECO:0000313" key="4">
    <source>
        <dbReference type="EMBL" id="RUM95628.1"/>
    </source>
</evidence>
<dbReference type="GO" id="GO:0005737">
    <property type="term" value="C:cytoplasm"/>
    <property type="evidence" value="ECO:0007669"/>
    <property type="project" value="UniProtKB-SubCell"/>
</dbReference>
<dbReference type="PANTHER" id="PTHR46268:SF15">
    <property type="entry name" value="UNIVERSAL STRESS PROTEIN HP_0031"/>
    <property type="match status" value="1"/>
</dbReference>
<evidence type="ECO:0000256" key="2">
    <source>
        <dbReference type="PIRNR" id="PIRNR006276"/>
    </source>
</evidence>
<dbReference type="PIRSF" id="PIRSF006276">
    <property type="entry name" value="UspA"/>
    <property type="match status" value="1"/>
</dbReference>
<comment type="subcellular location">
    <subcellularLocation>
        <location evidence="2">Cytoplasm</location>
    </subcellularLocation>
</comment>
<dbReference type="OrthoDB" id="5564966at2"/>
<dbReference type="InterPro" id="IPR006015">
    <property type="entry name" value="Universal_stress_UspA"/>
</dbReference>
<name>A0A432V0K5_9HYPH</name>
<dbReference type="AlphaFoldDB" id="A0A432V0K5"/>
<dbReference type="PANTHER" id="PTHR46268">
    <property type="entry name" value="STRESS RESPONSE PROTEIN NHAX"/>
    <property type="match status" value="1"/>
</dbReference>
<proteinExistence type="inferred from homology"/>
<protein>
    <recommendedName>
        <fullName evidence="2">Universal stress protein</fullName>
    </recommendedName>
</protein>
<feature type="domain" description="UspA" evidence="3">
    <location>
        <begin position="1"/>
        <end position="149"/>
    </location>
</feature>
<dbReference type="CDD" id="cd00293">
    <property type="entry name" value="USP-like"/>
    <property type="match status" value="1"/>
</dbReference>
<sequence>MYTHILVSTDGSELAQNGVDHGLSLAKALGSKVTIVTVTEVMPISSVATAAGWVATPVDFENYDASQKEFASNILSTAKASAEKMGIDVNTVHVPDALPASAIVDSAQKYGCNLIVMASHGRRGIKRLLLGSQTSEVLSTATIPVLVVK</sequence>
<comment type="caution">
    <text evidence="4">The sequence shown here is derived from an EMBL/GenBank/DDBJ whole genome shotgun (WGS) entry which is preliminary data.</text>
</comment>
<dbReference type="Proteomes" id="UP000281647">
    <property type="component" value="Unassembled WGS sequence"/>
</dbReference>
<dbReference type="Gene3D" id="3.40.50.620">
    <property type="entry name" value="HUPs"/>
    <property type="match status" value="1"/>
</dbReference>
<reference evidence="4 5" key="1">
    <citation type="submission" date="2018-11" db="EMBL/GenBank/DDBJ databases">
        <title>Pseudaminobacter arsenicus sp. nov., an arsenic-resistant bacterium isolated from arsenic-rich aquifers.</title>
        <authorList>
            <person name="Mu Y."/>
        </authorList>
    </citation>
    <scope>NUCLEOTIDE SEQUENCE [LARGE SCALE GENOMIC DNA]</scope>
    <source>
        <strain evidence="4 5">CB3</strain>
    </source>
</reference>
<evidence type="ECO:0000259" key="3">
    <source>
        <dbReference type="Pfam" id="PF00582"/>
    </source>
</evidence>